<keyword evidence="1" id="KW-0732">Signal</keyword>
<keyword evidence="3" id="KW-1185">Reference proteome</keyword>
<name>A0A1W1XX15_9NEIS</name>
<sequence>MRAIALAVLLLAGAAQAEIGLGQELIGSTQAQVSAKVGKLGALEESMYQGAFEAPVSYFQKTLPPQLAADKINGAYVYFDKQGKLWGYKLEFASRRGDDVYKTYYGSHGYFTQAGYPLDSKQGSIYPAPTGRANVKECGNFDVASAKRAFGSKAWNAFLKRVPSMPEGDRTGWEILCGSHSYLQHVFGKAGKPQYALSLEVAVDDYSDAVGRIVNGEAPAAHLALFVAATSSAQATVEAAQQAHAK</sequence>
<protein>
    <submittedName>
        <fullName evidence="2">Uncharacterized protein</fullName>
    </submittedName>
</protein>
<proteinExistence type="predicted"/>
<feature type="chain" id="PRO_5012822746" evidence="1">
    <location>
        <begin position="18"/>
        <end position="246"/>
    </location>
</feature>
<feature type="signal peptide" evidence="1">
    <location>
        <begin position="1"/>
        <end position="17"/>
    </location>
</feature>
<dbReference type="RefSeq" id="WP_084091837.1">
    <property type="nucleotide sequence ID" value="NZ_FWXD01000020.1"/>
</dbReference>
<evidence type="ECO:0000313" key="3">
    <source>
        <dbReference type="Proteomes" id="UP000192761"/>
    </source>
</evidence>
<evidence type="ECO:0000256" key="1">
    <source>
        <dbReference type="SAM" id="SignalP"/>
    </source>
</evidence>
<dbReference type="OrthoDB" id="9956110at2"/>
<organism evidence="2 3">
    <name type="scientific">Andreprevotia lacus DSM 23236</name>
    <dbReference type="NCBI Taxonomy" id="1121001"/>
    <lineage>
        <taxon>Bacteria</taxon>
        <taxon>Pseudomonadati</taxon>
        <taxon>Pseudomonadota</taxon>
        <taxon>Betaproteobacteria</taxon>
        <taxon>Neisseriales</taxon>
        <taxon>Chitinibacteraceae</taxon>
        <taxon>Andreprevotia</taxon>
    </lineage>
</organism>
<gene>
    <name evidence="2" type="ORF">SAMN02745857_03091</name>
</gene>
<dbReference type="EMBL" id="FWXD01000020">
    <property type="protein sequence ID" value="SMC28058.1"/>
    <property type="molecule type" value="Genomic_DNA"/>
</dbReference>
<accession>A0A1W1XX15</accession>
<dbReference type="AlphaFoldDB" id="A0A1W1XX15"/>
<evidence type="ECO:0000313" key="2">
    <source>
        <dbReference type="EMBL" id="SMC28058.1"/>
    </source>
</evidence>
<dbReference type="Proteomes" id="UP000192761">
    <property type="component" value="Unassembled WGS sequence"/>
</dbReference>
<reference evidence="2 3" key="1">
    <citation type="submission" date="2017-04" db="EMBL/GenBank/DDBJ databases">
        <authorList>
            <person name="Afonso C.L."/>
            <person name="Miller P.J."/>
            <person name="Scott M.A."/>
            <person name="Spackman E."/>
            <person name="Goraichik I."/>
            <person name="Dimitrov K.M."/>
            <person name="Suarez D.L."/>
            <person name="Swayne D.E."/>
        </authorList>
    </citation>
    <scope>NUCLEOTIDE SEQUENCE [LARGE SCALE GENOMIC DNA]</scope>
    <source>
        <strain evidence="2 3">DSM 23236</strain>
    </source>
</reference>